<feature type="binding site" evidence="11">
    <location>
        <position position="109"/>
    </location>
    <ligand>
        <name>[4Fe-4S] cluster</name>
        <dbReference type="ChEBI" id="CHEBI:49883"/>
        <note>4Fe-4S-S-AdoMet</note>
    </ligand>
</feature>
<keyword evidence="6 11" id="KW-0479">Metal-binding</keyword>
<dbReference type="EMBL" id="BNAB01000014">
    <property type="protein sequence ID" value="GHE04006.1"/>
    <property type="molecule type" value="Genomic_DNA"/>
</dbReference>
<keyword evidence="8" id="KW-0408">Iron</keyword>
<dbReference type="SFLD" id="SFLDS00029">
    <property type="entry name" value="Radical_SAM"/>
    <property type="match status" value="1"/>
</dbReference>
<evidence type="ECO:0000256" key="5">
    <source>
        <dbReference type="ARBA" id="ARBA00022691"/>
    </source>
</evidence>
<keyword evidence="5" id="KW-0949">S-adenosyl-L-methionine</keyword>
<dbReference type="InterPro" id="IPR025895">
    <property type="entry name" value="LAM_C_dom"/>
</dbReference>
<dbReference type="PANTHER" id="PTHR30538:SF1">
    <property type="entry name" value="L-LYSINE 2,3-AMINOMUTASE"/>
    <property type="match status" value="1"/>
</dbReference>
<dbReference type="GO" id="GO:0016853">
    <property type="term" value="F:isomerase activity"/>
    <property type="evidence" value="ECO:0007669"/>
    <property type="project" value="UniProtKB-KW"/>
</dbReference>
<dbReference type="InterPro" id="IPR003739">
    <property type="entry name" value="Lys_aminomutase/Glu_NH3_mut"/>
</dbReference>
<reference evidence="15 16" key="2">
    <citation type="submission" date="2016-10" db="EMBL/GenBank/DDBJ databases">
        <authorList>
            <person name="Varghese N."/>
            <person name="Submissions S."/>
        </authorList>
    </citation>
    <scope>NUCLEOTIDE SEQUENCE [LARGE SCALE GENOMIC DNA]</scope>
    <source>
        <strain evidence="15 16">DSM 24802</strain>
    </source>
</reference>
<dbReference type="NCBIfam" id="TIGR03822">
    <property type="entry name" value="AblA_like_2"/>
    <property type="match status" value="1"/>
</dbReference>
<evidence type="ECO:0000313" key="16">
    <source>
        <dbReference type="Proteomes" id="UP000199541"/>
    </source>
</evidence>
<evidence type="ECO:0000256" key="3">
    <source>
        <dbReference type="ARBA" id="ARBA00008703"/>
    </source>
</evidence>
<feature type="modified residue" description="N6-(pyridoxal phosphate)lysine" evidence="12">
    <location>
        <position position="321"/>
    </location>
</feature>
<keyword evidence="10" id="KW-0413">Isomerase</keyword>
<dbReference type="PANTHER" id="PTHR30538">
    <property type="entry name" value="LYSINE 2,3-AMINOMUTASE-RELATED"/>
    <property type="match status" value="1"/>
</dbReference>
<protein>
    <submittedName>
        <fullName evidence="14 15">Lysine 2,3-aminomutase</fullName>
    </submittedName>
</protein>
<evidence type="ECO:0000256" key="4">
    <source>
        <dbReference type="ARBA" id="ARBA00022485"/>
    </source>
</evidence>
<reference evidence="14" key="3">
    <citation type="submission" date="2023-06" db="EMBL/GenBank/DDBJ databases">
        <authorList>
            <person name="Sun Q."/>
            <person name="Zhou Y."/>
        </authorList>
    </citation>
    <scope>NUCLEOTIDE SEQUENCE</scope>
    <source>
        <strain evidence="14">CGMCC 1.10859</strain>
    </source>
</reference>
<comment type="cofactor">
    <cofactor evidence="2">
        <name>[4Fe-4S] cluster</name>
        <dbReference type="ChEBI" id="CHEBI:49883"/>
    </cofactor>
</comment>
<dbReference type="GO" id="GO:0051539">
    <property type="term" value="F:4 iron, 4 sulfur cluster binding"/>
    <property type="evidence" value="ECO:0007669"/>
    <property type="project" value="UniProtKB-KW"/>
</dbReference>
<feature type="binding site" evidence="11">
    <location>
        <position position="116"/>
    </location>
    <ligand>
        <name>[4Fe-4S] cluster</name>
        <dbReference type="ChEBI" id="CHEBI:49883"/>
        <note>4Fe-4S-S-AdoMet</note>
    </ligand>
</feature>
<dbReference type="PIRSF" id="PIRSF004911">
    <property type="entry name" value="DUF160"/>
    <property type="match status" value="1"/>
</dbReference>
<evidence type="ECO:0000256" key="10">
    <source>
        <dbReference type="ARBA" id="ARBA00023235"/>
    </source>
</evidence>
<name>A0AAN4UU80_9RHOB</name>
<evidence type="ECO:0000259" key="13">
    <source>
        <dbReference type="PROSITE" id="PS51918"/>
    </source>
</evidence>
<dbReference type="Proteomes" id="UP000634647">
    <property type="component" value="Unassembled WGS sequence"/>
</dbReference>
<dbReference type="Gene3D" id="3.20.20.70">
    <property type="entry name" value="Aldolase class I"/>
    <property type="match status" value="1"/>
</dbReference>
<keyword evidence="16" id="KW-1185">Reference proteome</keyword>
<evidence type="ECO:0000256" key="12">
    <source>
        <dbReference type="PIRSR" id="PIRSR603739-50"/>
    </source>
</evidence>
<dbReference type="NCBIfam" id="TIGR00238">
    <property type="entry name" value="KamA family radical SAM protein"/>
    <property type="match status" value="1"/>
</dbReference>
<dbReference type="CDD" id="cd01335">
    <property type="entry name" value="Radical_SAM"/>
    <property type="match status" value="1"/>
</dbReference>
<sequence length="367" mass="39966">MSDHQASTGTKTLTSVAGLVDAGLVQGDRAVLEKVAQEFRVAITPDLSRLADPAAPADPIRAQFVPSPDELETHDWETGDPIGDEVHEVVKGVTHRYPDRVLLKPTHTCRVYCRFCFRREKVGDAGEQLTEDELDQALAYIRSHPEVWEVILSGGDPLVLSDRRLARVMAALDAIEHVKVIRLHTRVPVADPARVTGGLLAALGVKTAVYVVVHCNHAKELSTPVRGAIARLVDAGIPVLSQSVLLKGVNDSPEALRDLTRALVETRVKPYYLHHPDLARGTGHFRVSIRRGLALMRALRGVVSGLCQPTYVLDIPGGFGKVPLTPQALRETGAGRYEVRDFRGTTHAYADPIDPLQTIASIDDTSL</sequence>
<feature type="binding site" evidence="11">
    <location>
        <position position="113"/>
    </location>
    <ligand>
        <name>[4Fe-4S] cluster</name>
        <dbReference type="ChEBI" id="CHEBI:49883"/>
        <note>4Fe-4S-S-AdoMet</note>
    </ligand>
</feature>
<keyword evidence="7 12" id="KW-0663">Pyridoxal phosphate</keyword>
<dbReference type="PROSITE" id="PS51918">
    <property type="entry name" value="RADICAL_SAM"/>
    <property type="match status" value="1"/>
</dbReference>
<comment type="cofactor">
    <cofactor evidence="1 12">
        <name>pyridoxal 5'-phosphate</name>
        <dbReference type="ChEBI" id="CHEBI:597326"/>
    </cofactor>
</comment>
<dbReference type="GO" id="GO:0046872">
    <property type="term" value="F:metal ion binding"/>
    <property type="evidence" value="ECO:0007669"/>
    <property type="project" value="UniProtKB-KW"/>
</dbReference>
<accession>A0AAN4UU80</accession>
<evidence type="ECO:0000256" key="1">
    <source>
        <dbReference type="ARBA" id="ARBA00001933"/>
    </source>
</evidence>
<dbReference type="InterPro" id="IPR022447">
    <property type="entry name" value="Lys_aminomutase-rel"/>
</dbReference>
<keyword evidence="9 11" id="KW-0411">Iron-sulfur</keyword>
<evidence type="ECO:0000256" key="2">
    <source>
        <dbReference type="ARBA" id="ARBA00001966"/>
    </source>
</evidence>
<keyword evidence="4 11" id="KW-0004">4Fe-4S</keyword>
<evidence type="ECO:0000256" key="6">
    <source>
        <dbReference type="ARBA" id="ARBA00022723"/>
    </source>
</evidence>
<dbReference type="Pfam" id="PF12544">
    <property type="entry name" value="LAM_C"/>
    <property type="match status" value="1"/>
</dbReference>
<dbReference type="Pfam" id="PF04055">
    <property type="entry name" value="Radical_SAM"/>
    <property type="match status" value="1"/>
</dbReference>
<dbReference type="InterPro" id="IPR007197">
    <property type="entry name" value="rSAM"/>
</dbReference>
<evidence type="ECO:0000313" key="14">
    <source>
        <dbReference type="EMBL" id="GHE04006.1"/>
    </source>
</evidence>
<evidence type="ECO:0000256" key="7">
    <source>
        <dbReference type="ARBA" id="ARBA00022898"/>
    </source>
</evidence>
<gene>
    <name evidence="14" type="ORF">GCM10008024_29470</name>
    <name evidence="15" type="ORF">SAMN05444006_11434</name>
</gene>
<dbReference type="SFLD" id="SFLDG01070">
    <property type="entry name" value="PLP-dependent"/>
    <property type="match status" value="1"/>
</dbReference>
<organism evidence="14 17">
    <name type="scientific">Allgaiera indica</name>
    <dbReference type="NCBI Taxonomy" id="765699"/>
    <lineage>
        <taxon>Bacteria</taxon>
        <taxon>Pseudomonadati</taxon>
        <taxon>Pseudomonadota</taxon>
        <taxon>Alphaproteobacteria</taxon>
        <taxon>Rhodobacterales</taxon>
        <taxon>Paracoccaceae</taxon>
        <taxon>Allgaiera</taxon>
    </lineage>
</organism>
<dbReference type="InterPro" id="IPR013785">
    <property type="entry name" value="Aldolase_TIM"/>
</dbReference>
<comment type="caution">
    <text evidence="14">The sequence shown here is derived from an EMBL/GenBank/DDBJ whole genome shotgun (WGS) entry which is preliminary data.</text>
</comment>
<evidence type="ECO:0000313" key="17">
    <source>
        <dbReference type="Proteomes" id="UP000634647"/>
    </source>
</evidence>
<dbReference type="EMBL" id="FNOB01000014">
    <property type="protein sequence ID" value="SDX34354.1"/>
    <property type="molecule type" value="Genomic_DNA"/>
</dbReference>
<reference evidence="14" key="1">
    <citation type="journal article" date="2014" name="Int. J. Syst. Evol. Microbiol.">
        <title>Complete genome sequence of Corynebacterium casei LMG S-19264T (=DSM 44701T), isolated from a smear-ripened cheese.</title>
        <authorList>
            <consortium name="US DOE Joint Genome Institute (JGI-PGF)"/>
            <person name="Walter F."/>
            <person name="Albersmeier A."/>
            <person name="Kalinowski J."/>
            <person name="Ruckert C."/>
        </authorList>
    </citation>
    <scope>NUCLEOTIDE SEQUENCE</scope>
    <source>
        <strain evidence="14">CGMCC 1.10859</strain>
    </source>
</reference>
<dbReference type="InterPro" id="IPR058240">
    <property type="entry name" value="rSAM_sf"/>
</dbReference>
<evidence type="ECO:0000313" key="15">
    <source>
        <dbReference type="EMBL" id="SDX34354.1"/>
    </source>
</evidence>
<evidence type="ECO:0000256" key="11">
    <source>
        <dbReference type="PIRSR" id="PIRSR004911-1"/>
    </source>
</evidence>
<dbReference type="RefSeq" id="WP_051646346.1">
    <property type="nucleotide sequence ID" value="NZ_BNAB01000014.1"/>
</dbReference>
<dbReference type="AlphaFoldDB" id="A0AAN4UU80"/>
<evidence type="ECO:0000256" key="8">
    <source>
        <dbReference type="ARBA" id="ARBA00023004"/>
    </source>
</evidence>
<dbReference type="SUPFAM" id="SSF102114">
    <property type="entry name" value="Radical SAM enzymes"/>
    <property type="match status" value="1"/>
</dbReference>
<comment type="similarity">
    <text evidence="3">Belongs to the radical SAM superfamily. KamA family.</text>
</comment>
<proteinExistence type="inferred from homology"/>
<feature type="domain" description="Radical SAM core" evidence="13">
    <location>
        <begin position="95"/>
        <end position="306"/>
    </location>
</feature>
<dbReference type="Proteomes" id="UP000199541">
    <property type="component" value="Unassembled WGS sequence"/>
</dbReference>
<evidence type="ECO:0000256" key="9">
    <source>
        <dbReference type="ARBA" id="ARBA00023014"/>
    </source>
</evidence>